<dbReference type="SUPFAM" id="SSF52467">
    <property type="entry name" value="DHS-like NAD/FAD-binding domain"/>
    <property type="match status" value="1"/>
</dbReference>
<evidence type="ECO:0000256" key="10">
    <source>
        <dbReference type="ARBA" id="ARBA00023052"/>
    </source>
</evidence>
<dbReference type="CDD" id="cd07035">
    <property type="entry name" value="TPP_PYR_POX_like"/>
    <property type="match status" value="1"/>
</dbReference>
<dbReference type="PANTHER" id="PTHR18968">
    <property type="entry name" value="THIAMINE PYROPHOSPHATE ENZYMES"/>
    <property type="match status" value="1"/>
</dbReference>
<reference evidence="17 18" key="1">
    <citation type="journal article" date="2016" name="Nat. Commun.">
        <title>Ectomycorrhizal ecology is imprinted in the genome of the dominant symbiotic fungus Cenococcum geophilum.</title>
        <authorList>
            <consortium name="DOE Joint Genome Institute"/>
            <person name="Peter M."/>
            <person name="Kohler A."/>
            <person name="Ohm R.A."/>
            <person name="Kuo A."/>
            <person name="Krutzmann J."/>
            <person name="Morin E."/>
            <person name="Arend M."/>
            <person name="Barry K.W."/>
            <person name="Binder M."/>
            <person name="Choi C."/>
            <person name="Clum A."/>
            <person name="Copeland A."/>
            <person name="Grisel N."/>
            <person name="Haridas S."/>
            <person name="Kipfer T."/>
            <person name="LaButti K."/>
            <person name="Lindquist E."/>
            <person name="Lipzen A."/>
            <person name="Maire R."/>
            <person name="Meier B."/>
            <person name="Mihaltcheva S."/>
            <person name="Molinier V."/>
            <person name="Murat C."/>
            <person name="Poggeler S."/>
            <person name="Quandt C.A."/>
            <person name="Sperisen C."/>
            <person name="Tritt A."/>
            <person name="Tisserant E."/>
            <person name="Crous P.W."/>
            <person name="Henrissat B."/>
            <person name="Nehls U."/>
            <person name="Egli S."/>
            <person name="Spatafora J.W."/>
            <person name="Grigoriev I.V."/>
            <person name="Martin F.M."/>
        </authorList>
    </citation>
    <scope>NUCLEOTIDE SEQUENCE [LARGE SCALE GENOMIC DNA]</scope>
    <source>
        <strain evidence="17 18">CBS 207.34</strain>
    </source>
</reference>
<dbReference type="OrthoDB" id="16262at2759"/>
<evidence type="ECO:0000259" key="16">
    <source>
        <dbReference type="Pfam" id="PF02776"/>
    </source>
</evidence>
<keyword evidence="9" id="KW-0809">Transit peptide</keyword>
<keyword evidence="11 12" id="KW-0100">Branched-chain amino acid biosynthesis</keyword>
<keyword evidence="18" id="KW-1185">Reference proteome</keyword>
<dbReference type="Pfam" id="PF02776">
    <property type="entry name" value="TPP_enzyme_N"/>
    <property type="match status" value="1"/>
</dbReference>
<evidence type="ECO:0000313" key="18">
    <source>
        <dbReference type="Proteomes" id="UP000250140"/>
    </source>
</evidence>
<dbReference type="CDD" id="cd02015">
    <property type="entry name" value="TPP_AHAS"/>
    <property type="match status" value="1"/>
</dbReference>
<evidence type="ECO:0000256" key="1">
    <source>
        <dbReference type="ARBA" id="ARBA00004974"/>
    </source>
</evidence>
<dbReference type="InterPro" id="IPR000399">
    <property type="entry name" value="TPP-bd_CS"/>
</dbReference>
<dbReference type="GO" id="GO:0030976">
    <property type="term" value="F:thiamine pyrophosphate binding"/>
    <property type="evidence" value="ECO:0007669"/>
    <property type="project" value="UniProtKB-UniRule"/>
</dbReference>
<keyword evidence="7 12" id="KW-0479">Metal-binding</keyword>
<feature type="domain" description="Thiamine pyrophosphate enzyme N-terminal TPP-binding" evidence="16">
    <location>
        <begin position="96"/>
        <end position="211"/>
    </location>
</feature>
<name>A0A8E2JXF9_9PEZI</name>
<dbReference type="InterPro" id="IPR011766">
    <property type="entry name" value="TPP_enzyme_TPP-bd"/>
</dbReference>
<feature type="domain" description="Thiamine pyrophosphate enzyme central" evidence="14">
    <location>
        <begin position="295"/>
        <end position="440"/>
    </location>
</feature>
<dbReference type="PROSITE" id="PS00187">
    <property type="entry name" value="TPP_ENZYMES"/>
    <property type="match status" value="1"/>
</dbReference>
<accession>A0A8E2JXF9</accession>
<dbReference type="UniPathway" id="UPA00049">
    <property type="reaction ID" value="UER00059"/>
</dbReference>
<dbReference type="Pfam" id="PF00205">
    <property type="entry name" value="TPP_enzyme_M"/>
    <property type="match status" value="1"/>
</dbReference>
<dbReference type="GO" id="GO:0009097">
    <property type="term" value="P:isoleucine biosynthetic process"/>
    <property type="evidence" value="ECO:0007669"/>
    <property type="project" value="UniProtKB-UniPathway"/>
</dbReference>
<dbReference type="Pfam" id="PF02775">
    <property type="entry name" value="TPP_enzyme_C"/>
    <property type="match status" value="1"/>
</dbReference>
<gene>
    <name evidence="17" type="ORF">AOQ84DRAFT_284520</name>
</gene>
<comment type="pathway">
    <text evidence="2 12">Amino-acid biosynthesis; L-valine biosynthesis; L-valine from pyruvate: step 1/4.</text>
</comment>
<dbReference type="EMBL" id="KV748834">
    <property type="protein sequence ID" value="OCL12754.1"/>
    <property type="molecule type" value="Genomic_DNA"/>
</dbReference>
<dbReference type="GO" id="GO:0050660">
    <property type="term" value="F:flavin adenine dinucleotide binding"/>
    <property type="evidence" value="ECO:0007669"/>
    <property type="project" value="InterPro"/>
</dbReference>
<dbReference type="InterPro" id="IPR012846">
    <property type="entry name" value="Acetolactate_synth_lsu"/>
</dbReference>
<comment type="cofactor">
    <cofactor evidence="12">
        <name>thiamine diphosphate</name>
        <dbReference type="ChEBI" id="CHEBI:58937"/>
    </cofactor>
    <text evidence="12">Binds 1 thiamine pyrophosphate per subunit.</text>
</comment>
<dbReference type="Gene3D" id="3.40.50.970">
    <property type="match status" value="2"/>
</dbReference>
<dbReference type="InterPro" id="IPR029035">
    <property type="entry name" value="DHS-like_NAD/FAD-binding_dom"/>
</dbReference>
<dbReference type="Gene3D" id="3.40.50.1220">
    <property type="entry name" value="TPP-binding domain"/>
    <property type="match status" value="1"/>
</dbReference>
<evidence type="ECO:0000256" key="11">
    <source>
        <dbReference type="ARBA" id="ARBA00023304"/>
    </source>
</evidence>
<keyword evidence="8 12" id="KW-0460">Magnesium</keyword>
<dbReference type="GO" id="GO:0000287">
    <property type="term" value="F:magnesium ion binding"/>
    <property type="evidence" value="ECO:0007669"/>
    <property type="project" value="UniProtKB-UniRule"/>
</dbReference>
<organism evidence="17 18">
    <name type="scientific">Glonium stellatum</name>
    <dbReference type="NCBI Taxonomy" id="574774"/>
    <lineage>
        <taxon>Eukaryota</taxon>
        <taxon>Fungi</taxon>
        <taxon>Dikarya</taxon>
        <taxon>Ascomycota</taxon>
        <taxon>Pezizomycotina</taxon>
        <taxon>Dothideomycetes</taxon>
        <taxon>Pleosporomycetidae</taxon>
        <taxon>Gloniales</taxon>
        <taxon>Gloniaceae</taxon>
        <taxon>Glonium</taxon>
    </lineage>
</organism>
<dbReference type="EC" id="2.2.1.6" evidence="4 12"/>
<evidence type="ECO:0000256" key="2">
    <source>
        <dbReference type="ARBA" id="ARBA00005025"/>
    </source>
</evidence>
<evidence type="ECO:0000256" key="3">
    <source>
        <dbReference type="ARBA" id="ARBA00007812"/>
    </source>
</evidence>
<evidence type="ECO:0000256" key="6">
    <source>
        <dbReference type="ARBA" id="ARBA00022679"/>
    </source>
</evidence>
<comment type="catalytic activity">
    <reaction evidence="12">
        <text>2 pyruvate + H(+) = (2S)-2-acetolactate + CO2</text>
        <dbReference type="Rhea" id="RHEA:25249"/>
        <dbReference type="ChEBI" id="CHEBI:15361"/>
        <dbReference type="ChEBI" id="CHEBI:15378"/>
        <dbReference type="ChEBI" id="CHEBI:16526"/>
        <dbReference type="ChEBI" id="CHEBI:58476"/>
        <dbReference type="EC" id="2.2.1.6"/>
    </reaction>
</comment>
<comment type="similarity">
    <text evidence="3 12">Belongs to the TPP enzyme family.</text>
</comment>
<feature type="compositionally biased region" description="Low complexity" evidence="13">
    <location>
        <begin position="55"/>
        <end position="69"/>
    </location>
</feature>
<dbReference type="InterPro" id="IPR039368">
    <property type="entry name" value="AHAS_TPP"/>
</dbReference>
<dbReference type="GO" id="GO:0005739">
    <property type="term" value="C:mitochondrion"/>
    <property type="evidence" value="ECO:0007669"/>
    <property type="project" value="TreeGrafter"/>
</dbReference>
<dbReference type="GO" id="GO:0009099">
    <property type="term" value="P:L-valine biosynthetic process"/>
    <property type="evidence" value="ECO:0007669"/>
    <property type="project" value="UniProtKB-UniPathway"/>
</dbReference>
<evidence type="ECO:0000256" key="4">
    <source>
        <dbReference type="ARBA" id="ARBA00013145"/>
    </source>
</evidence>
<evidence type="ECO:0000256" key="13">
    <source>
        <dbReference type="SAM" id="MobiDB-lite"/>
    </source>
</evidence>
<comment type="pathway">
    <text evidence="1 12">Amino-acid biosynthesis; L-isoleucine biosynthesis; L-isoleucine from 2-oxobutanoate: step 1/4.</text>
</comment>
<dbReference type="AlphaFoldDB" id="A0A8E2JXF9"/>
<evidence type="ECO:0000256" key="12">
    <source>
        <dbReference type="RuleBase" id="RU003591"/>
    </source>
</evidence>
<evidence type="ECO:0000259" key="14">
    <source>
        <dbReference type="Pfam" id="PF00205"/>
    </source>
</evidence>
<dbReference type="InterPro" id="IPR012000">
    <property type="entry name" value="Thiamin_PyroP_enz_cen_dom"/>
</dbReference>
<dbReference type="Proteomes" id="UP000250140">
    <property type="component" value="Unassembled WGS sequence"/>
</dbReference>
<keyword evidence="6 12" id="KW-0808">Transferase</keyword>
<evidence type="ECO:0000256" key="9">
    <source>
        <dbReference type="ARBA" id="ARBA00022946"/>
    </source>
</evidence>
<dbReference type="FunFam" id="3.40.50.1220:FF:000008">
    <property type="entry name" value="Acetolactate synthase"/>
    <property type="match status" value="1"/>
</dbReference>
<evidence type="ECO:0000256" key="8">
    <source>
        <dbReference type="ARBA" id="ARBA00022842"/>
    </source>
</evidence>
<dbReference type="FunFam" id="3.40.50.970:FF:000053">
    <property type="entry name" value="Acetolactate synthase, mitochondrial"/>
    <property type="match status" value="1"/>
</dbReference>
<dbReference type="GO" id="GO:0005948">
    <property type="term" value="C:acetolactate synthase complex"/>
    <property type="evidence" value="ECO:0007669"/>
    <property type="project" value="TreeGrafter"/>
</dbReference>
<dbReference type="NCBIfam" id="TIGR00118">
    <property type="entry name" value="acolac_lg"/>
    <property type="match status" value="1"/>
</dbReference>
<dbReference type="InterPro" id="IPR029061">
    <property type="entry name" value="THDP-binding"/>
</dbReference>
<evidence type="ECO:0000256" key="7">
    <source>
        <dbReference type="ARBA" id="ARBA00022723"/>
    </source>
</evidence>
<dbReference type="InterPro" id="IPR012001">
    <property type="entry name" value="Thiamin_PyroP_enz_TPP-bd_dom"/>
</dbReference>
<keyword evidence="5 12" id="KW-0028">Amino-acid biosynthesis</keyword>
<feature type="domain" description="Thiamine pyrophosphate enzyme TPP-binding" evidence="15">
    <location>
        <begin position="502"/>
        <end position="649"/>
    </location>
</feature>
<protein>
    <recommendedName>
        <fullName evidence="4 12">Acetolactate synthase</fullName>
        <ecNumber evidence="4 12">2.2.1.6</ecNumber>
    </recommendedName>
</protein>
<evidence type="ECO:0000256" key="5">
    <source>
        <dbReference type="ARBA" id="ARBA00022605"/>
    </source>
</evidence>
<dbReference type="UniPathway" id="UPA00047">
    <property type="reaction ID" value="UER00055"/>
</dbReference>
<evidence type="ECO:0000313" key="17">
    <source>
        <dbReference type="EMBL" id="OCL12754.1"/>
    </source>
</evidence>
<feature type="region of interest" description="Disordered" evidence="13">
    <location>
        <begin position="32"/>
        <end position="89"/>
    </location>
</feature>
<keyword evidence="10 12" id="KW-0786">Thiamine pyrophosphate</keyword>
<proteinExistence type="inferred from homology"/>
<dbReference type="PANTHER" id="PTHR18968:SF13">
    <property type="entry name" value="ACETOLACTATE SYNTHASE CATALYTIC SUBUNIT, MITOCHONDRIAL"/>
    <property type="match status" value="1"/>
</dbReference>
<dbReference type="GO" id="GO:0003984">
    <property type="term" value="F:acetolactate synthase activity"/>
    <property type="evidence" value="ECO:0007669"/>
    <property type="project" value="UniProtKB-EC"/>
</dbReference>
<dbReference type="InterPro" id="IPR045229">
    <property type="entry name" value="TPP_enz"/>
</dbReference>
<feature type="compositionally biased region" description="Polar residues" evidence="13">
    <location>
        <begin position="37"/>
        <end position="54"/>
    </location>
</feature>
<comment type="cofactor">
    <cofactor evidence="12">
        <name>Mg(2+)</name>
        <dbReference type="ChEBI" id="CHEBI:18420"/>
    </cofactor>
    <text evidence="12">Binds 1 Mg(2+) ion per subunit.</text>
</comment>
<dbReference type="FunFam" id="3.40.50.970:FF:000007">
    <property type="entry name" value="Acetolactate synthase"/>
    <property type="match status" value="1"/>
</dbReference>
<dbReference type="SUPFAM" id="SSF52518">
    <property type="entry name" value="Thiamin diphosphate-binding fold (THDP-binding)"/>
    <property type="match status" value="2"/>
</dbReference>
<evidence type="ECO:0000259" key="15">
    <source>
        <dbReference type="Pfam" id="PF02775"/>
    </source>
</evidence>
<sequence>MFKARDTNRAIQTLRHSRTFSTTPARPAISPYRRATQAVSSQSIKDSPKRPQSTAAAAAQEPRARPAPAFNRDDWTDVQPLKPYRQPEMDHSFVGMTGGQIFHEMMLRQGVKHIFGYPGGAILPVFDAIYNSPHFKFILPRHEQGAGHMAEGYARASGKVGVVLVTSGPGATNVVTPMQDALMDGTPMVVFSGQVITSLIGSDAFQEADTIGITRACTKWNVMVKNIAELPRRINEAFEIATTGRPGPVLVDLPKDVTGGVLSRPIPVSSTLPTHPSAATIAARELSRKQLETSIKRSADLINISKKPVIYAGQGMISTPDGPRLLKELADKACIPVTTTLQGLGAFDELDDKSLHMLGMHGSAYANMAMQEADLILALGARFDDRITLSVAKFAPAAKAAAAEGRGGIIHFEIMPKNINKVVQATEAVEGDVITNLEHLLPHVKPCPERPEWFGQINDWKKRFPWAYEKEGPNGLIKPQTVIATLSKLTELIKDNTVITTGVGQHQMWTAQHYRWRHPRTMITSGGLGTMGYGLPAAIGAKVARPDALVIDIDGDASFSMTLTELSTAAEFNIGVKIIVLNNEEQGMVTQWQSLFFEDRFSHTHQKNADFVKLGHAMGVQADRAVKPDELEEKLKWLLATDGPALLEVVTDQKVPVLPMVPSGCALHEFLVYDEETAKKRREQTRERSGR</sequence>